<keyword evidence="4" id="KW-1185">Reference proteome</keyword>
<protein>
    <submittedName>
        <fullName evidence="3">RH1 domain-containing protein</fullName>
    </submittedName>
</protein>
<evidence type="ECO:0000313" key="4">
    <source>
        <dbReference type="Proteomes" id="UP001054837"/>
    </source>
</evidence>
<organism evidence="3 4">
    <name type="scientific">Caerostris darwini</name>
    <dbReference type="NCBI Taxonomy" id="1538125"/>
    <lineage>
        <taxon>Eukaryota</taxon>
        <taxon>Metazoa</taxon>
        <taxon>Ecdysozoa</taxon>
        <taxon>Arthropoda</taxon>
        <taxon>Chelicerata</taxon>
        <taxon>Arachnida</taxon>
        <taxon>Araneae</taxon>
        <taxon>Araneomorphae</taxon>
        <taxon>Entelegynae</taxon>
        <taxon>Araneoidea</taxon>
        <taxon>Araneidae</taxon>
        <taxon>Caerostris</taxon>
    </lineage>
</organism>
<evidence type="ECO:0000259" key="2">
    <source>
        <dbReference type="PROSITE" id="PS51776"/>
    </source>
</evidence>
<feature type="coiled-coil region" evidence="1">
    <location>
        <begin position="261"/>
        <end position="295"/>
    </location>
</feature>
<feature type="domain" description="RH1" evidence="2">
    <location>
        <begin position="1"/>
        <end position="86"/>
    </location>
</feature>
<proteinExistence type="predicted"/>
<dbReference type="Pfam" id="PF09744">
    <property type="entry name" value="RH1"/>
    <property type="match status" value="1"/>
</dbReference>
<feature type="coiled-coil region" evidence="1">
    <location>
        <begin position="165"/>
        <end position="227"/>
    </location>
</feature>
<dbReference type="AlphaFoldDB" id="A0AAV4UZJ1"/>
<comment type="caution">
    <text evidence="3">The sequence shown here is derived from an EMBL/GenBank/DDBJ whole genome shotgun (WGS) entry which is preliminary data.</text>
</comment>
<evidence type="ECO:0000313" key="3">
    <source>
        <dbReference type="EMBL" id="GIY63311.1"/>
    </source>
</evidence>
<keyword evidence="1" id="KW-0175">Coiled coil</keyword>
<dbReference type="EMBL" id="BPLQ01012170">
    <property type="protein sequence ID" value="GIY63311.1"/>
    <property type="molecule type" value="Genomic_DNA"/>
</dbReference>
<reference evidence="3 4" key="1">
    <citation type="submission" date="2021-06" db="EMBL/GenBank/DDBJ databases">
        <title>Caerostris darwini draft genome.</title>
        <authorList>
            <person name="Kono N."/>
            <person name="Arakawa K."/>
        </authorList>
    </citation>
    <scope>NUCLEOTIDE SEQUENCE [LARGE SCALE GENOMIC DNA]</scope>
</reference>
<evidence type="ECO:0000256" key="1">
    <source>
        <dbReference type="SAM" id="Coils"/>
    </source>
</evidence>
<name>A0AAV4UZJ1_9ARAC</name>
<sequence>MSVSNENFNLQEKDVYECAYEIAQEFEKILNSLDIELMIPVINKVVNVLEILEQSIKRIEHLEKENSDVKSKLLVLNNEKKAREAEVLNLKLAFEELEKACSQESVLLKSFIDKLKAENKLLQSTLTEKNDVSLEIGDSYKVVIGDQEKLISKLKTNLKQRDSQLEKKCLNIETLNSKIESLSEANKVLHNQYEQAKKLATTSNYESNEYKMKLHQQRQEINSLKERFLILKKSLCEKNEDLASNESKSQEEKYYLSEESLNCLLQEQHELKQKVLQLQKELVFVKNQNVEYKKKLSSVIEIQEQKSVVAKTGHIQQIFHLFLGSVNINSGMYWFRGI</sequence>
<dbReference type="Gene3D" id="1.20.58.1770">
    <property type="match status" value="1"/>
</dbReference>
<gene>
    <name evidence="3" type="primary">AVEN_164783_1</name>
    <name evidence="3" type="ORF">CDAR_272421</name>
</gene>
<dbReference type="InterPro" id="IPR034743">
    <property type="entry name" value="RH1"/>
</dbReference>
<dbReference type="Proteomes" id="UP001054837">
    <property type="component" value="Unassembled WGS sequence"/>
</dbReference>
<feature type="coiled-coil region" evidence="1">
    <location>
        <begin position="45"/>
        <end position="132"/>
    </location>
</feature>
<dbReference type="PROSITE" id="PS51776">
    <property type="entry name" value="RH1"/>
    <property type="match status" value="1"/>
</dbReference>
<accession>A0AAV4UZJ1</accession>